<dbReference type="HOGENOM" id="CLU_2236855_0_0_1"/>
<evidence type="ECO:0000313" key="3">
    <source>
        <dbReference type="Proteomes" id="UP000016922"/>
    </source>
</evidence>
<reference evidence="2 3" key="1">
    <citation type="journal article" date="2013" name="BMC Genomics">
        <title>Genomics-driven discovery of the pneumocandin biosynthetic gene cluster in the fungus Glarea lozoyensis.</title>
        <authorList>
            <person name="Chen L."/>
            <person name="Yue Q."/>
            <person name="Zhang X."/>
            <person name="Xiang M."/>
            <person name="Wang C."/>
            <person name="Li S."/>
            <person name="Che Y."/>
            <person name="Ortiz-Lopez F.J."/>
            <person name="Bills G.F."/>
            <person name="Liu X."/>
            <person name="An Z."/>
        </authorList>
    </citation>
    <scope>NUCLEOTIDE SEQUENCE [LARGE SCALE GENOMIC DNA]</scope>
    <source>
        <strain evidence="3">ATCC 20868 / MF5171</strain>
    </source>
</reference>
<evidence type="ECO:0000313" key="2">
    <source>
        <dbReference type="EMBL" id="EPE27846.1"/>
    </source>
</evidence>
<proteinExistence type="predicted"/>
<dbReference type="EMBL" id="KE145369">
    <property type="protein sequence ID" value="EPE27846.1"/>
    <property type="molecule type" value="Genomic_DNA"/>
</dbReference>
<keyword evidence="3" id="KW-1185">Reference proteome</keyword>
<dbReference type="GeneID" id="19463692"/>
<feature type="compositionally biased region" description="Basic and acidic residues" evidence="1">
    <location>
        <begin position="27"/>
        <end position="37"/>
    </location>
</feature>
<sequence>MVSDVVDLERGDDGVMALAGRDELLSRHGRRDHDVPHGRARRRQSIHGATQQGDLEACSVEEGLEDESTKGAVCSDQEDFRDGSRLRRRHSEMGVDIESRGKIQV</sequence>
<dbReference type="KEGG" id="glz:GLAREA_04637"/>
<evidence type="ECO:0000256" key="1">
    <source>
        <dbReference type="SAM" id="MobiDB-lite"/>
    </source>
</evidence>
<name>S3D768_GLAL2</name>
<gene>
    <name evidence="2" type="ORF">GLAREA_04637</name>
</gene>
<dbReference type="AlphaFoldDB" id="S3D768"/>
<organism evidence="2 3">
    <name type="scientific">Glarea lozoyensis (strain ATCC 20868 / MF5171)</name>
    <dbReference type="NCBI Taxonomy" id="1116229"/>
    <lineage>
        <taxon>Eukaryota</taxon>
        <taxon>Fungi</taxon>
        <taxon>Dikarya</taxon>
        <taxon>Ascomycota</taxon>
        <taxon>Pezizomycotina</taxon>
        <taxon>Leotiomycetes</taxon>
        <taxon>Helotiales</taxon>
        <taxon>Helotiaceae</taxon>
        <taxon>Glarea</taxon>
    </lineage>
</organism>
<protein>
    <submittedName>
        <fullName evidence="2">Uncharacterized protein</fullName>
    </submittedName>
</protein>
<accession>S3D768</accession>
<dbReference type="RefSeq" id="XP_008085205.1">
    <property type="nucleotide sequence ID" value="XM_008087014.1"/>
</dbReference>
<feature type="compositionally biased region" description="Basic and acidic residues" evidence="1">
    <location>
        <begin position="78"/>
        <end position="105"/>
    </location>
</feature>
<dbReference type="Proteomes" id="UP000016922">
    <property type="component" value="Unassembled WGS sequence"/>
</dbReference>
<feature type="region of interest" description="Disordered" evidence="1">
    <location>
        <begin position="27"/>
        <end position="105"/>
    </location>
</feature>